<protein>
    <submittedName>
        <fullName evidence="2">DUF2752 domain-containing protein</fullName>
    </submittedName>
</protein>
<sequence length="141" mass="16744">MDIKKRNRIIIKICSILLLSGAFIYYFFFNNPSDKGTVFLRCPSNFIFGINCPGCGSQRAIHHLLHFDILEALRFNALLTIMFPFIIYITLIWLYNFIFEKKIRIKLFYNNKFVWTLFFLVIVYGVIRNINIYPFTLITPP</sequence>
<dbReference type="EMBL" id="SRPE01000001">
    <property type="protein sequence ID" value="TGN30291.1"/>
    <property type="molecule type" value="Genomic_DNA"/>
</dbReference>
<dbReference type="AlphaFoldDB" id="A0A4Z1BK94"/>
<reference evidence="2 3" key="1">
    <citation type="submission" date="2019-03" db="EMBL/GenBank/DDBJ databases">
        <title>Empedobacter tilapiae sp. nov., isolated from an intestine of Nile tilapia Oreochromis niloticus.</title>
        <authorList>
            <person name="Kim Y.-O."/>
            <person name="Yoon J.-H."/>
        </authorList>
    </citation>
    <scope>NUCLEOTIDE SEQUENCE [LARGE SCALE GENOMIC DNA]</scope>
    <source>
        <strain evidence="2 3">MRS2</strain>
    </source>
</reference>
<keyword evidence="1" id="KW-0812">Transmembrane</keyword>
<name>A0A4Z1BK94_9FLAO</name>
<dbReference type="InterPro" id="IPR021215">
    <property type="entry name" value="DUF2752"/>
</dbReference>
<accession>A0A4Z1BK94</accession>
<keyword evidence="1" id="KW-0472">Membrane</keyword>
<evidence type="ECO:0000256" key="1">
    <source>
        <dbReference type="SAM" id="Phobius"/>
    </source>
</evidence>
<keyword evidence="3" id="KW-1185">Reference proteome</keyword>
<feature type="transmembrane region" description="Helical" evidence="1">
    <location>
        <begin position="9"/>
        <end position="28"/>
    </location>
</feature>
<keyword evidence="1" id="KW-1133">Transmembrane helix</keyword>
<proteinExistence type="predicted"/>
<organism evidence="2 3">
    <name type="scientific">Empedobacter tilapiae</name>
    <dbReference type="NCBI Taxonomy" id="2491114"/>
    <lineage>
        <taxon>Bacteria</taxon>
        <taxon>Pseudomonadati</taxon>
        <taxon>Bacteroidota</taxon>
        <taxon>Flavobacteriia</taxon>
        <taxon>Flavobacteriales</taxon>
        <taxon>Weeksellaceae</taxon>
        <taxon>Empedobacter</taxon>
    </lineage>
</organism>
<dbReference type="Proteomes" id="UP000297998">
    <property type="component" value="Unassembled WGS sequence"/>
</dbReference>
<dbReference type="OrthoDB" id="9815897at2"/>
<gene>
    <name evidence="2" type="ORF">E4J94_01610</name>
</gene>
<evidence type="ECO:0000313" key="2">
    <source>
        <dbReference type="EMBL" id="TGN30291.1"/>
    </source>
</evidence>
<comment type="caution">
    <text evidence="2">The sequence shown here is derived from an EMBL/GenBank/DDBJ whole genome shotgun (WGS) entry which is preliminary data.</text>
</comment>
<feature type="transmembrane region" description="Helical" evidence="1">
    <location>
        <begin position="75"/>
        <end position="95"/>
    </location>
</feature>
<dbReference type="RefSeq" id="WP_135834150.1">
    <property type="nucleotide sequence ID" value="NZ_SRPE01000001.1"/>
</dbReference>
<dbReference type="Pfam" id="PF10825">
    <property type="entry name" value="DUF2752"/>
    <property type="match status" value="1"/>
</dbReference>
<evidence type="ECO:0000313" key="3">
    <source>
        <dbReference type="Proteomes" id="UP000297998"/>
    </source>
</evidence>